<dbReference type="RefSeq" id="WP_184848396.1">
    <property type="nucleotide sequence ID" value="NZ_BAABFE010000012.1"/>
</dbReference>
<feature type="compositionally biased region" description="Basic and acidic residues" evidence="1">
    <location>
        <begin position="13"/>
        <end position="22"/>
    </location>
</feature>
<reference evidence="2 3" key="1">
    <citation type="submission" date="2020-08" db="EMBL/GenBank/DDBJ databases">
        <title>Sequencing the genomes of 1000 actinobacteria strains.</title>
        <authorList>
            <person name="Klenk H.-P."/>
        </authorList>
    </citation>
    <scope>NUCLEOTIDE SEQUENCE [LARGE SCALE GENOMIC DNA]</scope>
    <source>
        <strain evidence="2 3">DSM 40129</strain>
    </source>
</reference>
<dbReference type="AlphaFoldDB" id="A0AA89THV4"/>
<evidence type="ECO:0000313" key="3">
    <source>
        <dbReference type="Proteomes" id="UP000579531"/>
    </source>
</evidence>
<dbReference type="GeneID" id="93840267"/>
<keyword evidence="3" id="KW-1185">Reference proteome</keyword>
<proteinExistence type="predicted"/>
<organism evidence="2 3">
    <name type="scientific">Streptomyces collinus</name>
    <dbReference type="NCBI Taxonomy" id="42684"/>
    <lineage>
        <taxon>Bacteria</taxon>
        <taxon>Bacillati</taxon>
        <taxon>Actinomycetota</taxon>
        <taxon>Actinomycetes</taxon>
        <taxon>Kitasatosporales</taxon>
        <taxon>Streptomycetaceae</taxon>
        <taxon>Streptomyces</taxon>
    </lineage>
</organism>
<dbReference type="Proteomes" id="UP000579531">
    <property type="component" value="Unassembled WGS sequence"/>
</dbReference>
<feature type="region of interest" description="Disordered" evidence="1">
    <location>
        <begin position="1"/>
        <end position="37"/>
    </location>
</feature>
<dbReference type="EMBL" id="JACHLX010000001">
    <property type="protein sequence ID" value="MBB5812814.1"/>
    <property type="molecule type" value="Genomic_DNA"/>
</dbReference>
<evidence type="ECO:0000313" key="2">
    <source>
        <dbReference type="EMBL" id="MBB5812814.1"/>
    </source>
</evidence>
<evidence type="ECO:0000256" key="1">
    <source>
        <dbReference type="SAM" id="MobiDB-lite"/>
    </source>
</evidence>
<accession>A0AA89THV4</accession>
<sequence>MKAIGVGTTKDLTSGDRPEDPGRLVVTGAEGDGGGDRFAEDVPSRNDLFTALAGPAGSAASVVQRARESALSRSLLEPFASSRS</sequence>
<protein>
    <submittedName>
        <fullName evidence="2">Uncharacterized protein</fullName>
    </submittedName>
</protein>
<comment type="caution">
    <text evidence="2">The sequence shown here is derived from an EMBL/GenBank/DDBJ whole genome shotgun (WGS) entry which is preliminary data.</text>
</comment>
<name>A0AA89THV4_STRCU</name>
<gene>
    <name evidence="2" type="ORF">HNR72_003842</name>
</gene>